<evidence type="ECO:0000313" key="1">
    <source>
        <dbReference type="EMBL" id="GAS95737.1"/>
    </source>
</evidence>
<sequence>MINPINASCSRVETMPEVLFVVPMAAQCGRRCRCGPSAARQRPRSGTVTSPSFGIQPRHRFRVVRAARSPGGRSPVVGLYTAGDARLRIRKRHRGTAVSCLYALYGGTDSDFEDYFEALI</sequence>
<dbReference type="Proteomes" id="UP000069443">
    <property type="component" value="Unassembled WGS sequence"/>
</dbReference>
<accession>A0A100WC13</accession>
<name>A0A100WC13_MYCCR</name>
<organism evidence="1 2">
    <name type="scientific">Mycolicibacterium canariasense</name>
    <name type="common">Mycobacterium canariasense</name>
    <dbReference type="NCBI Taxonomy" id="228230"/>
    <lineage>
        <taxon>Bacteria</taxon>
        <taxon>Bacillati</taxon>
        <taxon>Actinomycetota</taxon>
        <taxon>Actinomycetes</taxon>
        <taxon>Mycobacteriales</taxon>
        <taxon>Mycobacteriaceae</taxon>
        <taxon>Mycolicibacterium</taxon>
    </lineage>
</organism>
<keyword evidence="2" id="KW-1185">Reference proteome</keyword>
<evidence type="ECO:0000313" key="2">
    <source>
        <dbReference type="Proteomes" id="UP000069443"/>
    </source>
</evidence>
<protein>
    <submittedName>
        <fullName evidence="1">Uncharacterized protein</fullName>
    </submittedName>
</protein>
<dbReference type="EMBL" id="BCSY01000042">
    <property type="protein sequence ID" value="GAS95737.1"/>
    <property type="molecule type" value="Genomic_DNA"/>
</dbReference>
<proteinExistence type="predicted"/>
<dbReference type="AlphaFoldDB" id="A0A100WC13"/>
<gene>
    <name evidence="1" type="ORF">RMCC_2703</name>
</gene>
<reference evidence="2" key="2">
    <citation type="submission" date="2016-02" db="EMBL/GenBank/DDBJ databases">
        <title>Draft genome sequence of five rapidly growing Mycobacterium species.</title>
        <authorList>
            <person name="Katahira K."/>
            <person name="Gotou Y."/>
            <person name="Iida K."/>
            <person name="Ogura Y."/>
            <person name="Hayashi T."/>
        </authorList>
    </citation>
    <scope>NUCLEOTIDE SEQUENCE [LARGE SCALE GENOMIC DNA]</scope>
    <source>
        <strain evidence="2">JCM15298</strain>
    </source>
</reference>
<dbReference type="STRING" id="228230.RMCC_2703"/>
<reference evidence="2" key="1">
    <citation type="journal article" date="2016" name="Genome Announc.">
        <title>Draft Genome Sequences of Five Rapidly Growing Mycobacterium Species, M. thermoresistibile, M. fortuitum subsp. acetamidolyticum, M. canariasense, M. brisbanense, and M. novocastrense.</title>
        <authorList>
            <person name="Katahira K."/>
            <person name="Ogura Y."/>
            <person name="Gotoh Y."/>
            <person name="Hayashi T."/>
        </authorList>
    </citation>
    <scope>NUCLEOTIDE SEQUENCE [LARGE SCALE GENOMIC DNA]</scope>
    <source>
        <strain evidence="2">JCM15298</strain>
    </source>
</reference>
<comment type="caution">
    <text evidence="1">The sequence shown here is derived from an EMBL/GenBank/DDBJ whole genome shotgun (WGS) entry which is preliminary data.</text>
</comment>